<proteinExistence type="predicted"/>
<reference evidence="1" key="2">
    <citation type="submission" date="2020-11" db="EMBL/GenBank/DDBJ databases">
        <authorList>
            <person name="McCartney M.A."/>
            <person name="Auch B."/>
            <person name="Kono T."/>
            <person name="Mallez S."/>
            <person name="Becker A."/>
            <person name="Gohl D.M."/>
            <person name="Silverstein K.A.T."/>
            <person name="Koren S."/>
            <person name="Bechman K.B."/>
            <person name="Herman A."/>
            <person name="Abrahante J.E."/>
            <person name="Garbe J."/>
        </authorList>
    </citation>
    <scope>NUCLEOTIDE SEQUENCE</scope>
    <source>
        <strain evidence="1">Duluth1</strain>
        <tissue evidence="1">Whole animal</tissue>
    </source>
</reference>
<accession>A0A9D4D2D4</accession>
<evidence type="ECO:0000313" key="1">
    <source>
        <dbReference type="EMBL" id="KAH3736872.1"/>
    </source>
</evidence>
<reference evidence="1" key="1">
    <citation type="journal article" date="2019" name="bioRxiv">
        <title>The Genome of the Zebra Mussel, Dreissena polymorpha: A Resource for Invasive Species Research.</title>
        <authorList>
            <person name="McCartney M.A."/>
            <person name="Auch B."/>
            <person name="Kono T."/>
            <person name="Mallez S."/>
            <person name="Zhang Y."/>
            <person name="Obille A."/>
            <person name="Becker A."/>
            <person name="Abrahante J.E."/>
            <person name="Garbe J."/>
            <person name="Badalamenti J.P."/>
            <person name="Herman A."/>
            <person name="Mangelson H."/>
            <person name="Liachko I."/>
            <person name="Sullivan S."/>
            <person name="Sone E.D."/>
            <person name="Koren S."/>
            <person name="Silverstein K.A.T."/>
            <person name="Beckman K.B."/>
            <person name="Gohl D.M."/>
        </authorList>
    </citation>
    <scope>NUCLEOTIDE SEQUENCE</scope>
    <source>
        <strain evidence="1">Duluth1</strain>
        <tissue evidence="1">Whole animal</tissue>
    </source>
</reference>
<comment type="caution">
    <text evidence="1">The sequence shown here is derived from an EMBL/GenBank/DDBJ whole genome shotgun (WGS) entry which is preliminary data.</text>
</comment>
<dbReference type="PANTHER" id="PTHR14187:SF5">
    <property type="entry name" value="HEAT SHOCK 70 KDA PROTEIN 12A"/>
    <property type="match status" value="1"/>
</dbReference>
<gene>
    <name evidence="1" type="ORF">DPMN_043447</name>
</gene>
<keyword evidence="2" id="KW-1185">Reference proteome</keyword>
<dbReference type="PANTHER" id="PTHR14187">
    <property type="entry name" value="ALPHA KINASE/ELONGATION FACTOR 2 KINASE"/>
    <property type="match status" value="1"/>
</dbReference>
<evidence type="ECO:0000313" key="2">
    <source>
        <dbReference type="Proteomes" id="UP000828390"/>
    </source>
</evidence>
<dbReference type="Proteomes" id="UP000828390">
    <property type="component" value="Unassembled WGS sequence"/>
</dbReference>
<organism evidence="1 2">
    <name type="scientific">Dreissena polymorpha</name>
    <name type="common">Zebra mussel</name>
    <name type="synonym">Mytilus polymorpha</name>
    <dbReference type="NCBI Taxonomy" id="45954"/>
    <lineage>
        <taxon>Eukaryota</taxon>
        <taxon>Metazoa</taxon>
        <taxon>Spiralia</taxon>
        <taxon>Lophotrochozoa</taxon>
        <taxon>Mollusca</taxon>
        <taxon>Bivalvia</taxon>
        <taxon>Autobranchia</taxon>
        <taxon>Heteroconchia</taxon>
        <taxon>Euheterodonta</taxon>
        <taxon>Imparidentia</taxon>
        <taxon>Neoheterodontei</taxon>
        <taxon>Myida</taxon>
        <taxon>Dreissenoidea</taxon>
        <taxon>Dreissenidae</taxon>
        <taxon>Dreissena</taxon>
    </lineage>
</organism>
<name>A0A9D4D2D4_DREPO</name>
<sequence>MATGGDRLLVAAIDFGTTYSGWAFSFKHDFDTNPSKVSMKTWTGNQLVSLKAPTCLLIKPDGKTMYSFGFDAETKYSELSQTKEHKKWYYFRRFKMNLWKKLSEWTRKKCTVALHLGIDDGNLGPKFT</sequence>
<protein>
    <submittedName>
        <fullName evidence="1">Uncharacterized protein</fullName>
    </submittedName>
</protein>
<dbReference type="AlphaFoldDB" id="A0A9D4D2D4"/>
<dbReference type="EMBL" id="JAIWYP010000011">
    <property type="protein sequence ID" value="KAH3736872.1"/>
    <property type="molecule type" value="Genomic_DNA"/>
</dbReference>
<dbReference type="Gene3D" id="3.30.420.40">
    <property type="match status" value="1"/>
</dbReference>